<evidence type="ECO:0000256" key="2">
    <source>
        <dbReference type="ARBA" id="ARBA00022695"/>
    </source>
</evidence>
<dbReference type="GO" id="GO:0003964">
    <property type="term" value="F:RNA-directed DNA polymerase activity"/>
    <property type="evidence" value="ECO:0007669"/>
    <property type="project" value="UniProtKB-KW"/>
</dbReference>
<dbReference type="Gene3D" id="3.30.70.270">
    <property type="match status" value="3"/>
</dbReference>
<keyword evidence="1" id="KW-0808">Transferase</keyword>
<keyword evidence="6" id="KW-0695">RNA-directed DNA polymerase</keyword>
<gene>
    <name evidence="10" type="ORF">ACEWY4_019306</name>
</gene>
<keyword evidence="11" id="KW-1185">Reference proteome</keyword>
<sequence length="684" mass="76435">MDLLTALQFDITKHSILSSTPPSALVQHTHTTHTVSKGITNYVHKVKLRPEIPPVQQKLRRLPFSIRADVATELMRMEQEGIIKRIDSSPWVSPMLLMKKKSGQLRLCADLREVNKAVVIDSHPLPHIEEVFHELRGAQMVSTIDLQSAYHQLPLHADSISPLLSVMKVSLHDTGLKLNMSKCHFRKRELPFLGHIISAAGLRPDNDHIKAVADAPTPPDAPALRSFLGLTPFYQKFIPNYVKVVETLRALLRKDYSERKYSTIEKEALACVWATECWRTYLWGNHFTLWTDHSPLTTLLTSKGLGRAGMRIARWSARLLTFNYTIGYKRGCDNVIADCLSRLPLPDADMTVEPDTEIVALMSDDFAAVTAAELSAACKDCPVLQQVRTYMQNGWPRTHKGLDPAIQPYYRIQTELSEHGDCIIRGTHRVVVPPELQSKLIHIAHNTHQGIVRTKQRLRELYWLPGMDTYVQAAIKSCVTCAQHDKTAVVKAAPLTPVSLPDGAWEKLTIDIVSPYLHAPPDCRYAITLVDYYSKWPEVAFTSDVTSSSVIKFLSTVFSREGNPLELVTDNGSVDTVRAKQVKVKEYTDRRRSAQASTFKVGDFVRIKKPVLIRKGAHKFTPPFQITALKGPATFLLSDGKVWNASHLAFAPPDTVPMTLNPQQSDQALPAAVPTEKCPSAGVA</sequence>
<dbReference type="InterPro" id="IPR041588">
    <property type="entry name" value="Integrase_H2C2"/>
</dbReference>
<dbReference type="Gene3D" id="3.10.10.10">
    <property type="entry name" value="HIV Type 1 Reverse Transcriptase, subunit A, domain 1"/>
    <property type="match status" value="1"/>
</dbReference>
<dbReference type="CDD" id="cd01647">
    <property type="entry name" value="RT_LTR"/>
    <property type="match status" value="1"/>
</dbReference>
<evidence type="ECO:0000256" key="4">
    <source>
        <dbReference type="ARBA" id="ARBA00022759"/>
    </source>
</evidence>
<feature type="domain" description="Integrase catalytic" evidence="9">
    <location>
        <begin position="493"/>
        <end position="573"/>
    </location>
</feature>
<evidence type="ECO:0000313" key="11">
    <source>
        <dbReference type="Proteomes" id="UP001591681"/>
    </source>
</evidence>
<dbReference type="GO" id="GO:0004519">
    <property type="term" value="F:endonuclease activity"/>
    <property type="evidence" value="ECO:0007669"/>
    <property type="project" value="UniProtKB-KW"/>
</dbReference>
<evidence type="ECO:0000256" key="5">
    <source>
        <dbReference type="ARBA" id="ARBA00022801"/>
    </source>
</evidence>
<reference evidence="10 11" key="1">
    <citation type="submission" date="2024-09" db="EMBL/GenBank/DDBJ databases">
        <title>A chromosome-level genome assembly of Gray's grenadier anchovy, Coilia grayii.</title>
        <authorList>
            <person name="Fu Z."/>
        </authorList>
    </citation>
    <scope>NUCLEOTIDE SEQUENCE [LARGE SCALE GENOMIC DNA]</scope>
    <source>
        <strain evidence="10">G4</strain>
        <tissue evidence="10">Muscle</tissue>
    </source>
</reference>
<dbReference type="SUPFAM" id="SSF53098">
    <property type="entry name" value="Ribonuclease H-like"/>
    <property type="match status" value="1"/>
</dbReference>
<dbReference type="PANTHER" id="PTHR37984:SF15">
    <property type="entry name" value="INTEGRASE CATALYTIC DOMAIN-CONTAINING PROTEIN"/>
    <property type="match status" value="1"/>
</dbReference>
<dbReference type="EMBL" id="JBHFQA010000016">
    <property type="protein sequence ID" value="KAL2085986.1"/>
    <property type="molecule type" value="Genomic_DNA"/>
</dbReference>
<keyword evidence="3" id="KW-0540">Nuclease</keyword>
<comment type="caution">
    <text evidence="10">The sequence shown here is derived from an EMBL/GenBank/DDBJ whole genome shotgun (WGS) entry which is preliminary data.</text>
</comment>
<keyword evidence="4" id="KW-0255">Endonuclease</keyword>
<dbReference type="InterPro" id="IPR041373">
    <property type="entry name" value="RT_RNaseH"/>
</dbReference>
<evidence type="ECO:0000256" key="6">
    <source>
        <dbReference type="ARBA" id="ARBA00022918"/>
    </source>
</evidence>
<dbReference type="Gene3D" id="3.30.420.10">
    <property type="entry name" value="Ribonuclease H-like superfamily/Ribonuclease H"/>
    <property type="match status" value="1"/>
</dbReference>
<dbReference type="InterPro" id="IPR050951">
    <property type="entry name" value="Retrovirus_Pol_polyprotein"/>
</dbReference>
<dbReference type="PROSITE" id="PS50994">
    <property type="entry name" value="INTEGRASE"/>
    <property type="match status" value="1"/>
</dbReference>
<dbReference type="InterPro" id="IPR043502">
    <property type="entry name" value="DNA/RNA_pol_sf"/>
</dbReference>
<dbReference type="CDD" id="cd09274">
    <property type="entry name" value="RNase_HI_RT_Ty3"/>
    <property type="match status" value="1"/>
</dbReference>
<evidence type="ECO:0000256" key="1">
    <source>
        <dbReference type="ARBA" id="ARBA00022679"/>
    </source>
</evidence>
<evidence type="ECO:0000313" key="10">
    <source>
        <dbReference type="EMBL" id="KAL2085986.1"/>
    </source>
</evidence>
<proteinExistence type="predicted"/>
<name>A0ABD1JIN6_9TELE</name>
<accession>A0ABD1JIN6</accession>
<dbReference type="Proteomes" id="UP001591681">
    <property type="component" value="Unassembled WGS sequence"/>
</dbReference>
<dbReference type="AlphaFoldDB" id="A0ABD1JIN6"/>
<evidence type="ECO:0000256" key="8">
    <source>
        <dbReference type="SAM" id="MobiDB-lite"/>
    </source>
</evidence>
<dbReference type="Pfam" id="PF17917">
    <property type="entry name" value="RT_RNaseH"/>
    <property type="match status" value="1"/>
</dbReference>
<keyword evidence="2" id="KW-0548">Nucleotidyltransferase</keyword>
<dbReference type="InterPro" id="IPR012337">
    <property type="entry name" value="RNaseH-like_sf"/>
</dbReference>
<protein>
    <recommendedName>
        <fullName evidence="7">Gypsy retrotransposon integrase-like protein 1</fullName>
    </recommendedName>
</protein>
<dbReference type="FunFam" id="1.10.340.70:FF:000004">
    <property type="entry name" value="Retrovirus-related Pol polyprotein from transposon 297-like Protein"/>
    <property type="match status" value="1"/>
</dbReference>
<evidence type="ECO:0000259" key="9">
    <source>
        <dbReference type="PROSITE" id="PS50994"/>
    </source>
</evidence>
<feature type="region of interest" description="Disordered" evidence="8">
    <location>
        <begin position="665"/>
        <end position="684"/>
    </location>
</feature>
<dbReference type="GO" id="GO:0016787">
    <property type="term" value="F:hydrolase activity"/>
    <property type="evidence" value="ECO:0007669"/>
    <property type="project" value="UniProtKB-KW"/>
</dbReference>
<evidence type="ECO:0000256" key="3">
    <source>
        <dbReference type="ARBA" id="ARBA00022722"/>
    </source>
</evidence>
<dbReference type="Pfam" id="PF17921">
    <property type="entry name" value="Integrase_H2C2"/>
    <property type="match status" value="1"/>
</dbReference>
<evidence type="ECO:0000256" key="7">
    <source>
        <dbReference type="ARBA" id="ARBA00039658"/>
    </source>
</evidence>
<dbReference type="SUPFAM" id="SSF56672">
    <property type="entry name" value="DNA/RNA polymerases"/>
    <property type="match status" value="1"/>
</dbReference>
<dbReference type="PANTHER" id="PTHR37984">
    <property type="entry name" value="PROTEIN CBG26694"/>
    <property type="match status" value="1"/>
</dbReference>
<organism evidence="10 11">
    <name type="scientific">Coilia grayii</name>
    <name type="common">Gray's grenadier anchovy</name>
    <dbReference type="NCBI Taxonomy" id="363190"/>
    <lineage>
        <taxon>Eukaryota</taxon>
        <taxon>Metazoa</taxon>
        <taxon>Chordata</taxon>
        <taxon>Craniata</taxon>
        <taxon>Vertebrata</taxon>
        <taxon>Euteleostomi</taxon>
        <taxon>Actinopterygii</taxon>
        <taxon>Neopterygii</taxon>
        <taxon>Teleostei</taxon>
        <taxon>Clupei</taxon>
        <taxon>Clupeiformes</taxon>
        <taxon>Clupeoidei</taxon>
        <taxon>Engraulidae</taxon>
        <taxon>Coilinae</taxon>
        <taxon>Coilia</taxon>
    </lineage>
</organism>
<dbReference type="Gene3D" id="1.10.340.70">
    <property type="match status" value="1"/>
</dbReference>
<dbReference type="InterPro" id="IPR001584">
    <property type="entry name" value="Integrase_cat-core"/>
</dbReference>
<keyword evidence="5" id="KW-0378">Hydrolase</keyword>
<dbReference type="InterPro" id="IPR036397">
    <property type="entry name" value="RNaseH_sf"/>
</dbReference>
<dbReference type="InterPro" id="IPR043128">
    <property type="entry name" value="Rev_trsase/Diguanyl_cyclase"/>
</dbReference>